<sequence length="101" mass="10756">MKLDGVVYSKAQLRRIATGTGALAGITSRTTTRYTTVKNAVHVALTDDEYGRSYWEARGPQLENIGVGLGLLADALSKQESGLAVALRNYRAGDDASTLPT</sequence>
<dbReference type="Proteomes" id="UP001589568">
    <property type="component" value="Unassembled WGS sequence"/>
</dbReference>
<keyword evidence="2" id="KW-1185">Reference proteome</keyword>
<comment type="caution">
    <text evidence="1">The sequence shown here is derived from an EMBL/GenBank/DDBJ whole genome shotgun (WGS) entry which is preliminary data.</text>
</comment>
<dbReference type="RefSeq" id="WP_345385235.1">
    <property type="nucleotide sequence ID" value="NZ_BAAAXS010000001.1"/>
</dbReference>
<dbReference type="EMBL" id="JBHMCF010000041">
    <property type="protein sequence ID" value="MFB9475197.1"/>
    <property type="molecule type" value="Genomic_DNA"/>
</dbReference>
<organism evidence="1 2">
    <name type="scientific">Nonomuraea salmonea</name>
    <dbReference type="NCBI Taxonomy" id="46181"/>
    <lineage>
        <taxon>Bacteria</taxon>
        <taxon>Bacillati</taxon>
        <taxon>Actinomycetota</taxon>
        <taxon>Actinomycetes</taxon>
        <taxon>Streptosporangiales</taxon>
        <taxon>Streptosporangiaceae</taxon>
        <taxon>Nonomuraea</taxon>
    </lineage>
</organism>
<gene>
    <name evidence="1" type="ORF">ACFFR3_37400</name>
</gene>
<proteinExistence type="predicted"/>
<accession>A0ABV5NY55</accession>
<evidence type="ECO:0000313" key="1">
    <source>
        <dbReference type="EMBL" id="MFB9475197.1"/>
    </source>
</evidence>
<evidence type="ECO:0000313" key="2">
    <source>
        <dbReference type="Proteomes" id="UP001589568"/>
    </source>
</evidence>
<reference evidence="1 2" key="1">
    <citation type="submission" date="2024-09" db="EMBL/GenBank/DDBJ databases">
        <authorList>
            <person name="Sun Q."/>
            <person name="Mori K."/>
        </authorList>
    </citation>
    <scope>NUCLEOTIDE SEQUENCE [LARGE SCALE GENOMIC DNA]</scope>
    <source>
        <strain evidence="1 2">JCM 3324</strain>
    </source>
</reference>
<name>A0ABV5NY55_9ACTN</name>
<protein>
    <submittedName>
        <fullName evidence="1">Uncharacterized protein</fullName>
    </submittedName>
</protein>